<evidence type="ECO:0000313" key="5">
    <source>
        <dbReference type="Ensembl" id="ENSOANP00000019018.2"/>
    </source>
</evidence>
<dbReference type="OMA" id="AQHGDPG"/>
<dbReference type="InterPro" id="IPR023214">
    <property type="entry name" value="HAD_sf"/>
</dbReference>
<keyword evidence="3" id="KW-0378">Hydrolase</keyword>
<dbReference type="AlphaFoldDB" id="F7DXV6"/>
<evidence type="ECO:0000313" key="6">
    <source>
        <dbReference type="Proteomes" id="UP000002279"/>
    </source>
</evidence>
<dbReference type="InParanoid" id="F7DXV6"/>
<dbReference type="InterPro" id="IPR008380">
    <property type="entry name" value="HAD-SF_hydro_IG_5-nucl"/>
</dbReference>
<dbReference type="GO" id="GO:0008253">
    <property type="term" value="F:5'-nucleotidase activity"/>
    <property type="evidence" value="ECO:0000318"/>
    <property type="project" value="GO_Central"/>
</dbReference>
<accession>F7DXV6</accession>
<dbReference type="Proteomes" id="UP000002279">
    <property type="component" value="Chromosome 11"/>
</dbReference>
<evidence type="ECO:0000256" key="1">
    <source>
        <dbReference type="ARBA" id="ARBA00009589"/>
    </source>
</evidence>
<reference evidence="5 6" key="1">
    <citation type="journal article" date="2008" name="Nature">
        <title>Genome analysis of the platypus reveals unique signatures of evolution.</title>
        <authorList>
            <person name="Warren W.C."/>
            <person name="Hillier L.W."/>
            <person name="Marshall Graves J.A."/>
            <person name="Birney E."/>
            <person name="Ponting C.P."/>
            <person name="Grutzner F."/>
            <person name="Belov K."/>
            <person name="Miller W."/>
            <person name="Clarke L."/>
            <person name="Chinwalla A.T."/>
            <person name="Yang S.P."/>
            <person name="Heger A."/>
            <person name="Locke D.P."/>
            <person name="Miethke P."/>
            <person name="Waters P.D."/>
            <person name="Veyrunes F."/>
            <person name="Fulton L."/>
            <person name="Fulton B."/>
            <person name="Graves T."/>
            <person name="Wallis J."/>
            <person name="Puente X.S."/>
            <person name="Lopez-Otin C."/>
            <person name="Ordonez G.R."/>
            <person name="Eichler E.E."/>
            <person name="Chen L."/>
            <person name="Cheng Z."/>
            <person name="Deakin J.E."/>
            <person name="Alsop A."/>
            <person name="Thompson K."/>
            <person name="Kirby P."/>
            <person name="Papenfuss A.T."/>
            <person name="Wakefield M.J."/>
            <person name="Olender T."/>
            <person name="Lancet D."/>
            <person name="Huttley G.A."/>
            <person name="Smit A.F."/>
            <person name="Pask A."/>
            <person name="Temple-Smith P."/>
            <person name="Batzer M.A."/>
            <person name="Walker J.A."/>
            <person name="Konkel M.K."/>
            <person name="Harris R.S."/>
            <person name="Whittington C.M."/>
            <person name="Wong E.S."/>
            <person name="Gemmell N.J."/>
            <person name="Buschiazzo E."/>
            <person name="Vargas Jentzsch I.M."/>
            <person name="Merkel A."/>
            <person name="Schmitz J."/>
            <person name="Zemann A."/>
            <person name="Churakov G."/>
            <person name="Kriegs J.O."/>
            <person name="Brosius J."/>
            <person name="Murchison E.P."/>
            <person name="Sachidanandam R."/>
            <person name="Smith C."/>
            <person name="Hannon G.J."/>
            <person name="Tsend-Ayush E."/>
            <person name="McMillan D."/>
            <person name="Attenborough R."/>
            <person name="Rens W."/>
            <person name="Ferguson-Smith M."/>
            <person name="Lefevre C.M."/>
            <person name="Sharp J.A."/>
            <person name="Nicholas K.R."/>
            <person name="Ray D.A."/>
            <person name="Kube M."/>
            <person name="Reinhardt R."/>
            <person name="Pringle T.H."/>
            <person name="Taylor J."/>
            <person name="Jones R.C."/>
            <person name="Nixon B."/>
            <person name="Dacheux J.L."/>
            <person name="Niwa H."/>
            <person name="Sekita Y."/>
            <person name="Huang X."/>
            <person name="Stark A."/>
            <person name="Kheradpour P."/>
            <person name="Kellis M."/>
            <person name="Flicek P."/>
            <person name="Chen Y."/>
            <person name="Webber C."/>
            <person name="Hardison R."/>
            <person name="Nelson J."/>
            <person name="Hallsworth-Pepin K."/>
            <person name="Delehaunty K."/>
            <person name="Markovic C."/>
            <person name="Minx P."/>
            <person name="Feng Y."/>
            <person name="Kremitzki C."/>
            <person name="Mitreva M."/>
            <person name="Glasscock J."/>
            <person name="Wylie T."/>
            <person name="Wohldmann P."/>
            <person name="Thiru P."/>
            <person name="Nhan M.N."/>
            <person name="Pohl C.S."/>
            <person name="Smith S.M."/>
            <person name="Hou S."/>
            <person name="Nefedov M."/>
            <person name="de Jong P.J."/>
            <person name="Renfree M.B."/>
            <person name="Mardis E.R."/>
            <person name="Wilson R.K."/>
        </authorList>
    </citation>
    <scope>NUCLEOTIDE SEQUENCE [LARGE SCALE GENOMIC DNA]</scope>
    <source>
        <strain evidence="5 6">Glennie</strain>
    </source>
</reference>
<sequence length="482" mass="54380">MPLWIFVNRSLALGKIRCFGFDMDYTLAVYKSPDYEALGFELLLERLVCIGYPHEILNYTYDPSYPTRGLVFDALYGNLLKVDVHGNVLMCAHGFRFLSEAELWSYYPNKFIQRDDLLRFHILNTLFNLPETYLYACLVDFFTNCSRYANCDTGYQHGNLFMSFRSLFQDVSDAMDNIHQSGCLKEKTLENLEKFVEKDGRIPLLLGRMKEVGKVFLATNSDYNYTDAIMTYLFDSGTAPRPWRSYFDLVVVDTQKPGFFAEGTVLRQVNTDTGKLRIGTYTGPHQHCAVYSGGSSDAVCELLGVKGKDILYLGDHIFGDILKSKKRQGWRTFLVVPELARELRVWTQRNELFEELGKLDGVLAELYQGEAEARLLLPGCPPQGPQGPGRGQLVGSDEGWAWLGRWAGVYLWWVTQLCALGGAWVWEQGERSRKDQGISSLGPSPPCPVLPLPAPLCPALFWQAQGLQEPGAAGHQCYQAAD</sequence>
<dbReference type="FunCoup" id="F7DXV6">
    <property type="interactions" value="159"/>
</dbReference>
<dbReference type="HOGENOM" id="CLU_017845_3_1_1"/>
<evidence type="ECO:0000256" key="3">
    <source>
        <dbReference type="ARBA" id="ARBA00022801"/>
    </source>
</evidence>
<dbReference type="GO" id="GO:0046054">
    <property type="term" value="P:dGMP metabolic process"/>
    <property type="evidence" value="ECO:0007669"/>
    <property type="project" value="UniProtKB-ARBA"/>
</dbReference>
<dbReference type="Ensembl" id="ENSOANT00000019021.3">
    <property type="protein sequence ID" value="ENSOANP00000019018.2"/>
    <property type="gene ID" value="ENSOANG00000012006.3"/>
</dbReference>
<evidence type="ECO:0000256" key="4">
    <source>
        <dbReference type="ARBA" id="ARBA00022842"/>
    </source>
</evidence>
<dbReference type="PANTHER" id="PTHR12103:SF18">
    <property type="entry name" value="5'-NUCLEOTIDASE DOMAIN-CONTAINING PROTEIN 4"/>
    <property type="match status" value="1"/>
</dbReference>
<dbReference type="CDD" id="cd07522">
    <property type="entry name" value="HAD_cN-II"/>
    <property type="match status" value="1"/>
</dbReference>
<reference evidence="5" key="2">
    <citation type="submission" date="2025-08" db="UniProtKB">
        <authorList>
            <consortium name="Ensembl"/>
        </authorList>
    </citation>
    <scope>IDENTIFICATION</scope>
    <source>
        <strain evidence="5">Glennie</strain>
    </source>
</reference>
<keyword evidence="4" id="KW-0460">Magnesium</keyword>
<dbReference type="Pfam" id="PF05761">
    <property type="entry name" value="5_nucleotid"/>
    <property type="match status" value="1"/>
</dbReference>
<dbReference type="PANTHER" id="PTHR12103">
    <property type="entry name" value="5'-NUCLEOTIDASE DOMAIN-CONTAINING"/>
    <property type="match status" value="1"/>
</dbReference>
<dbReference type="Gene3D" id="3.40.50.1000">
    <property type="entry name" value="HAD superfamily/HAD-like"/>
    <property type="match status" value="1"/>
</dbReference>
<dbReference type="eggNOG" id="KOG2469">
    <property type="taxonomic scope" value="Eukaryota"/>
</dbReference>
<dbReference type="GO" id="GO:0046037">
    <property type="term" value="P:GMP metabolic process"/>
    <property type="evidence" value="ECO:0007669"/>
    <property type="project" value="UniProtKB-ARBA"/>
</dbReference>
<keyword evidence="6" id="KW-1185">Reference proteome</keyword>
<evidence type="ECO:0000256" key="2">
    <source>
        <dbReference type="ARBA" id="ARBA00022723"/>
    </source>
</evidence>
<dbReference type="NCBIfam" id="TIGR02244">
    <property type="entry name" value="HAD-IG-Ncltidse"/>
    <property type="match status" value="1"/>
</dbReference>
<dbReference type="GO" id="GO:0046872">
    <property type="term" value="F:metal ion binding"/>
    <property type="evidence" value="ECO:0007669"/>
    <property type="project" value="UniProtKB-KW"/>
</dbReference>
<gene>
    <name evidence="5" type="primary">NT5DC4</name>
</gene>
<keyword evidence="2" id="KW-0479">Metal-binding</keyword>
<dbReference type="Bgee" id="ENSOANG00000012006">
    <property type="expression patterns" value="Expressed in adult mammalian kidney and 2 other cell types or tissues"/>
</dbReference>
<organism evidence="5 6">
    <name type="scientific">Ornithorhynchus anatinus</name>
    <name type="common">Duckbill platypus</name>
    <dbReference type="NCBI Taxonomy" id="9258"/>
    <lineage>
        <taxon>Eukaryota</taxon>
        <taxon>Metazoa</taxon>
        <taxon>Chordata</taxon>
        <taxon>Craniata</taxon>
        <taxon>Vertebrata</taxon>
        <taxon>Euteleostomi</taxon>
        <taxon>Mammalia</taxon>
        <taxon>Monotremata</taxon>
        <taxon>Ornithorhynchidae</taxon>
        <taxon>Ornithorhynchus</taxon>
    </lineage>
</organism>
<dbReference type="STRING" id="9258.ENSOANP00000019018"/>
<protein>
    <submittedName>
        <fullName evidence="5">5'-nucleotidase domain containing 4</fullName>
    </submittedName>
</protein>
<dbReference type="GeneTree" id="ENSGT00940000162631"/>
<comment type="similarity">
    <text evidence="1">Belongs to the 5'(3')-deoxyribonucleotidase family.</text>
</comment>
<name>F7DXV6_ORNAN</name>
<dbReference type="SUPFAM" id="SSF56784">
    <property type="entry name" value="HAD-like"/>
    <property type="match status" value="1"/>
</dbReference>
<reference evidence="5" key="3">
    <citation type="submission" date="2025-09" db="UniProtKB">
        <authorList>
            <consortium name="Ensembl"/>
        </authorList>
    </citation>
    <scope>IDENTIFICATION</scope>
    <source>
        <strain evidence="5">Glennie</strain>
    </source>
</reference>
<dbReference type="InterPro" id="IPR036412">
    <property type="entry name" value="HAD-like_sf"/>
</dbReference>
<proteinExistence type="inferred from homology"/>